<evidence type="ECO:0000256" key="1">
    <source>
        <dbReference type="SAM" id="SignalP"/>
    </source>
</evidence>
<keyword evidence="1" id="KW-0732">Signal</keyword>
<gene>
    <name evidence="2" type="ORF">SAMN05444274_11217</name>
</gene>
<evidence type="ECO:0000313" key="3">
    <source>
        <dbReference type="Proteomes" id="UP000184164"/>
    </source>
</evidence>
<dbReference type="OrthoDB" id="670730at2"/>
<dbReference type="AlphaFoldDB" id="A0A1M5FDU5"/>
<proteinExistence type="predicted"/>
<feature type="chain" id="PRO_5012747938" description="DUF4625 domain-containing protein" evidence="1">
    <location>
        <begin position="24"/>
        <end position="163"/>
    </location>
</feature>
<accession>A0A1M5FDU5</accession>
<evidence type="ECO:0000313" key="2">
    <source>
        <dbReference type="EMBL" id="SHF89619.1"/>
    </source>
</evidence>
<dbReference type="Pfam" id="PF15418">
    <property type="entry name" value="DUF4625"/>
    <property type="match status" value="1"/>
</dbReference>
<keyword evidence="3" id="KW-1185">Reference proteome</keyword>
<dbReference type="EMBL" id="FQUM01000012">
    <property type="protein sequence ID" value="SHF89619.1"/>
    <property type="molecule type" value="Genomic_DNA"/>
</dbReference>
<evidence type="ECO:0008006" key="4">
    <source>
        <dbReference type="Google" id="ProtNLM"/>
    </source>
</evidence>
<reference evidence="2 3" key="1">
    <citation type="submission" date="2016-11" db="EMBL/GenBank/DDBJ databases">
        <authorList>
            <person name="Jaros S."/>
            <person name="Januszkiewicz K."/>
            <person name="Wedrychowicz H."/>
        </authorList>
    </citation>
    <scope>NUCLEOTIDE SEQUENCE [LARGE SCALE GENOMIC DNA]</scope>
    <source>
        <strain evidence="2 3">DSM 26910</strain>
    </source>
</reference>
<dbReference type="InterPro" id="IPR027829">
    <property type="entry name" value="DUF4625"/>
</dbReference>
<name>A0A1M5FDU5_9BACT</name>
<organism evidence="2 3">
    <name type="scientific">Mariniphaga anaerophila</name>
    <dbReference type="NCBI Taxonomy" id="1484053"/>
    <lineage>
        <taxon>Bacteria</taxon>
        <taxon>Pseudomonadati</taxon>
        <taxon>Bacteroidota</taxon>
        <taxon>Bacteroidia</taxon>
        <taxon>Marinilabiliales</taxon>
        <taxon>Prolixibacteraceae</taxon>
        <taxon>Mariniphaga</taxon>
    </lineage>
</organism>
<sequence>MKSVKIILVASLLLLVFNFCTQDAEIDKQEPQIDLTIEGAFPQNCDTLYFGESFKLKMLFSDNVELGSFSIDVHHNFDHHSHSTEVSQCDFLPEKDPVNPFSLIDDYKIENGLQKYETDELITIPSGNENGPFDDGDYHFFVRLTDKEGWSVRKGLSIKIFHR</sequence>
<feature type="signal peptide" evidence="1">
    <location>
        <begin position="1"/>
        <end position="23"/>
    </location>
</feature>
<protein>
    <recommendedName>
        <fullName evidence="4">DUF4625 domain-containing protein</fullName>
    </recommendedName>
</protein>
<dbReference type="STRING" id="1484053.SAMN05444274_11217"/>
<dbReference type="RefSeq" id="WP_073003280.1">
    <property type="nucleotide sequence ID" value="NZ_FQUM01000012.1"/>
</dbReference>
<dbReference type="Proteomes" id="UP000184164">
    <property type="component" value="Unassembled WGS sequence"/>
</dbReference>